<protein>
    <submittedName>
        <fullName evidence="1">Uncharacterized protein</fullName>
    </submittedName>
</protein>
<dbReference type="AlphaFoldDB" id="A0A379AQG0"/>
<dbReference type="Proteomes" id="UP000255098">
    <property type="component" value="Unassembled WGS sequence"/>
</dbReference>
<dbReference type="EMBL" id="UGSP01000001">
    <property type="protein sequence ID" value="SUB23551.1"/>
    <property type="molecule type" value="Genomic_DNA"/>
</dbReference>
<name>A0A379AQG0_AVIAV</name>
<organism evidence="1 2">
    <name type="scientific">Avibacterium avium</name>
    <name type="common">Pasteurella avium</name>
    <dbReference type="NCBI Taxonomy" id="751"/>
    <lineage>
        <taxon>Bacteria</taxon>
        <taxon>Pseudomonadati</taxon>
        <taxon>Pseudomonadota</taxon>
        <taxon>Gammaproteobacteria</taxon>
        <taxon>Pasteurellales</taxon>
        <taxon>Pasteurellaceae</taxon>
        <taxon>Avibacterium</taxon>
    </lineage>
</organism>
<keyword evidence="2" id="KW-1185">Reference proteome</keyword>
<proteinExistence type="predicted"/>
<gene>
    <name evidence="1" type="ORF">NCTC11297_00558</name>
</gene>
<evidence type="ECO:0000313" key="2">
    <source>
        <dbReference type="Proteomes" id="UP000255098"/>
    </source>
</evidence>
<reference evidence="1 2" key="1">
    <citation type="submission" date="2018-06" db="EMBL/GenBank/DDBJ databases">
        <authorList>
            <consortium name="Pathogen Informatics"/>
            <person name="Doyle S."/>
        </authorList>
    </citation>
    <scope>NUCLEOTIDE SEQUENCE [LARGE SCALE GENOMIC DNA]</scope>
    <source>
        <strain evidence="2">NCTC 11297</strain>
    </source>
</reference>
<evidence type="ECO:0000313" key="1">
    <source>
        <dbReference type="EMBL" id="SUB23551.1"/>
    </source>
</evidence>
<accession>A0A379AQG0</accession>
<sequence>MRLQDYFIEFSHFANEFLIQEYILDVKKPLKLIDCWQDDPIGSVGIKAIDAGQIDKTSIDVLKKDLLKYSPYLGLALPPVFPSNQMSNHILDKRQSDKVFHQELSKRINRSKQLGEDFEKMRTLELVWLESTFLIKEWAEKLGYDSFFYSNSAEGNGQSCFMPLKEEQIKKTGKYFSFIIDKYQRNIPKLTKDVDNNAYKENRYFLWGDCDAPMKYWKCKTKILSKLRSYFFFW</sequence>